<keyword evidence="2" id="KW-1185">Reference proteome</keyword>
<dbReference type="Proteomes" id="UP000000422">
    <property type="component" value="Chromosome"/>
</dbReference>
<dbReference type="HOGENOM" id="CLU_1068268_0_0_7"/>
<dbReference type="KEGG" id="wsu:WS1446"/>
<evidence type="ECO:0000313" key="2">
    <source>
        <dbReference type="Proteomes" id="UP000000422"/>
    </source>
</evidence>
<protein>
    <recommendedName>
        <fullName evidence="3">Phage head morphogenesis domain-containing protein</fullName>
    </recommendedName>
</protein>
<reference evidence="1 2" key="1">
    <citation type="journal article" date="2003" name="Proc. Natl. Acad. Sci. U.S.A.">
        <title>Complete genome sequence and analysis of Wolinella succinogenes.</title>
        <authorList>
            <person name="Baar C."/>
            <person name="Eppinger M."/>
            <person name="Raddatz G."/>
            <person name="Simon JM."/>
            <person name="Lanz C."/>
            <person name="Klimmek O."/>
            <person name="Nandakumar R."/>
            <person name="Gross R."/>
            <person name="Rosinus A."/>
            <person name="Keller H."/>
            <person name="Jagtap P."/>
            <person name="Linke B."/>
            <person name="Meyer F."/>
            <person name="Lederer H."/>
            <person name="Schuster S.C."/>
        </authorList>
    </citation>
    <scope>NUCLEOTIDE SEQUENCE [LARGE SCALE GENOMIC DNA]</scope>
    <source>
        <strain evidence="2">ATCC 29543 / DSM 1740 / CCUG 13145 / JCM 31913 / LMG 7466 / NCTC 11488 / FDC 602W</strain>
    </source>
</reference>
<sequence length="252" mass="29308">MYYNVCFFTPRWSLKPRKSKAAIDFHLRQGRNLGVVSRAIEQEDDYLQVVAKIDERTTNICRSMHLRVIPLSHLKKQYNSIIQAKSVDEAKTTTNLSLERAGAWSHKLPANLGIPPYHFGCRTILRQMSDIQVKQMKLDEFGREYEVGDEIDKKILNKHLKKTRYRSVDELLRETMGNISREGVHHEHGDRRTILGSNGVLVVLSRDGKIITAFPPDTDSTKYYDKWTAHTYFDKVEHRLSLLTRIQKWLGL</sequence>
<organism evidence="2">
    <name type="scientific">Wolinella succinogenes (strain ATCC 29543 / DSM 1740 / CCUG 13145 / JCM 31913 / LMG 7466 / NCTC 11488 / FDC 602W)</name>
    <name type="common">Vibrio succinogenes</name>
    <dbReference type="NCBI Taxonomy" id="273121"/>
    <lineage>
        <taxon>Bacteria</taxon>
        <taxon>Pseudomonadati</taxon>
        <taxon>Campylobacterota</taxon>
        <taxon>Epsilonproteobacteria</taxon>
        <taxon>Campylobacterales</taxon>
        <taxon>Helicobacteraceae</taxon>
        <taxon>Wolinella</taxon>
    </lineage>
</organism>
<proteinExistence type="predicted"/>
<accession>Q7MRD2</accession>
<evidence type="ECO:0008006" key="3">
    <source>
        <dbReference type="Google" id="ProtNLM"/>
    </source>
</evidence>
<dbReference type="EMBL" id="BX571660">
    <property type="protein sequence ID" value="CAE10506.1"/>
    <property type="molecule type" value="Genomic_DNA"/>
</dbReference>
<gene>
    <name evidence="1" type="ordered locus">WS1446</name>
</gene>
<dbReference type="AlphaFoldDB" id="Q7MRD2"/>
<name>Q7MRD2_WOLSU</name>
<evidence type="ECO:0000313" key="1">
    <source>
        <dbReference type="EMBL" id="CAE10506.1"/>
    </source>
</evidence>